<comment type="caution">
    <text evidence="2">The sequence shown here is derived from an EMBL/GenBank/DDBJ whole genome shotgun (WGS) entry which is preliminary data.</text>
</comment>
<dbReference type="AlphaFoldDB" id="A0A8S1GYR8"/>
<sequence length="106" mass="12107">MLRKPVHSRSHRHQRDGVLTKEHPSPSTANHNHKTKGFAPLASPEVEPSNHVFSFSKQIGRRIGKGFMKFERRHSLGRERKKGSKEEIAKEHHSAVEFERCSTSSS</sequence>
<keyword evidence="3" id="KW-1185">Reference proteome</keyword>
<reference evidence="2" key="1">
    <citation type="submission" date="2020-10" db="EMBL/GenBank/DDBJ databases">
        <authorList>
            <person name="Kikuchi T."/>
        </authorList>
    </citation>
    <scope>NUCLEOTIDE SEQUENCE</scope>
    <source>
        <strain evidence="2">NKZ352</strain>
    </source>
</reference>
<gene>
    <name evidence="2" type="ORF">CAUJ_LOCUS5045</name>
</gene>
<protein>
    <submittedName>
        <fullName evidence="2">Uncharacterized protein</fullName>
    </submittedName>
</protein>
<organism evidence="2 3">
    <name type="scientific">Caenorhabditis auriculariae</name>
    <dbReference type="NCBI Taxonomy" id="2777116"/>
    <lineage>
        <taxon>Eukaryota</taxon>
        <taxon>Metazoa</taxon>
        <taxon>Ecdysozoa</taxon>
        <taxon>Nematoda</taxon>
        <taxon>Chromadorea</taxon>
        <taxon>Rhabditida</taxon>
        <taxon>Rhabditina</taxon>
        <taxon>Rhabditomorpha</taxon>
        <taxon>Rhabditoidea</taxon>
        <taxon>Rhabditidae</taxon>
        <taxon>Peloderinae</taxon>
        <taxon>Caenorhabditis</taxon>
    </lineage>
</organism>
<feature type="compositionally biased region" description="Basic and acidic residues" evidence="1">
    <location>
        <begin position="70"/>
        <end position="100"/>
    </location>
</feature>
<feature type="region of interest" description="Disordered" evidence="1">
    <location>
        <begin position="70"/>
        <end position="106"/>
    </location>
</feature>
<dbReference type="Proteomes" id="UP000835052">
    <property type="component" value="Unassembled WGS sequence"/>
</dbReference>
<name>A0A8S1GYR8_9PELO</name>
<dbReference type="EMBL" id="CAJGYM010000010">
    <property type="protein sequence ID" value="CAD6189126.1"/>
    <property type="molecule type" value="Genomic_DNA"/>
</dbReference>
<feature type="compositionally biased region" description="Basic residues" evidence="1">
    <location>
        <begin position="1"/>
        <end position="14"/>
    </location>
</feature>
<evidence type="ECO:0000313" key="2">
    <source>
        <dbReference type="EMBL" id="CAD6189126.1"/>
    </source>
</evidence>
<evidence type="ECO:0000313" key="3">
    <source>
        <dbReference type="Proteomes" id="UP000835052"/>
    </source>
</evidence>
<feature type="compositionally biased region" description="Basic and acidic residues" evidence="1">
    <location>
        <begin position="15"/>
        <end position="24"/>
    </location>
</feature>
<dbReference type="OrthoDB" id="10352235at2759"/>
<feature type="region of interest" description="Disordered" evidence="1">
    <location>
        <begin position="1"/>
        <end position="48"/>
    </location>
</feature>
<proteinExistence type="predicted"/>
<evidence type="ECO:0000256" key="1">
    <source>
        <dbReference type="SAM" id="MobiDB-lite"/>
    </source>
</evidence>
<accession>A0A8S1GYR8</accession>